<evidence type="ECO:0000313" key="6">
    <source>
        <dbReference type="EMBL" id="KAK8786175.1"/>
    </source>
</evidence>
<proteinExistence type="inferred from homology"/>
<dbReference type="AlphaFoldDB" id="A0AAQ4FHB8"/>
<keyword evidence="3" id="KW-0285">Flavoprotein</keyword>
<dbReference type="Pfam" id="PF00732">
    <property type="entry name" value="GMC_oxred_N"/>
    <property type="match status" value="1"/>
</dbReference>
<dbReference type="PANTHER" id="PTHR11552">
    <property type="entry name" value="GLUCOSE-METHANOL-CHOLINE GMC OXIDOREDUCTASE"/>
    <property type="match status" value="1"/>
</dbReference>
<evidence type="ECO:0000256" key="1">
    <source>
        <dbReference type="ARBA" id="ARBA00001974"/>
    </source>
</evidence>
<protein>
    <recommendedName>
        <fullName evidence="5">Glucose-methanol-choline oxidoreductase N-terminal domain-containing protein</fullName>
    </recommendedName>
</protein>
<accession>A0AAQ4FHB8</accession>
<keyword evidence="7" id="KW-1185">Reference proteome</keyword>
<dbReference type="SUPFAM" id="SSF51905">
    <property type="entry name" value="FAD/NAD(P)-binding domain"/>
    <property type="match status" value="1"/>
</dbReference>
<organism evidence="6 7">
    <name type="scientific">Amblyomma americanum</name>
    <name type="common">Lone star tick</name>
    <dbReference type="NCBI Taxonomy" id="6943"/>
    <lineage>
        <taxon>Eukaryota</taxon>
        <taxon>Metazoa</taxon>
        <taxon>Ecdysozoa</taxon>
        <taxon>Arthropoda</taxon>
        <taxon>Chelicerata</taxon>
        <taxon>Arachnida</taxon>
        <taxon>Acari</taxon>
        <taxon>Parasitiformes</taxon>
        <taxon>Ixodida</taxon>
        <taxon>Ixodoidea</taxon>
        <taxon>Ixodidae</taxon>
        <taxon>Amblyomminae</taxon>
        <taxon>Amblyomma</taxon>
    </lineage>
</organism>
<dbReference type="Proteomes" id="UP001321473">
    <property type="component" value="Unassembled WGS sequence"/>
</dbReference>
<name>A0AAQ4FHB8_AMBAM</name>
<dbReference type="InterPro" id="IPR000172">
    <property type="entry name" value="GMC_OxRdtase_N"/>
</dbReference>
<sequence>MIYSRGNPKDYDRWESEFGAEGWGFDAVLPDFKAIETSYLGVDNGYHGESGEVPVSYPTSHTKSTDVFLEAGRELGYSNNDYNGPNQTNVIADLPVGEKLFDHVTVNGIAATTEENIELNYYDPSTIPEYALSRTGPLTHAYGVEGVAFLSTPGSDPTLPDIQFLFVTLNPTTIEAGYVAGLIGISQIYDTYYKPKRGQNVLMIVPVLLHPSSSGYIRLKSTDAEEYPIIQPQFFSESSDVDTMVDGNLNFPTMMMGHKAAAMIIEDNQQ</sequence>
<evidence type="ECO:0000259" key="5">
    <source>
        <dbReference type="Pfam" id="PF00732"/>
    </source>
</evidence>
<dbReference type="InterPro" id="IPR012132">
    <property type="entry name" value="GMC_OxRdtase"/>
</dbReference>
<dbReference type="GO" id="GO:0050660">
    <property type="term" value="F:flavin adenine dinucleotide binding"/>
    <property type="evidence" value="ECO:0007669"/>
    <property type="project" value="InterPro"/>
</dbReference>
<gene>
    <name evidence="6" type="ORF">V5799_007460</name>
</gene>
<evidence type="ECO:0000256" key="2">
    <source>
        <dbReference type="ARBA" id="ARBA00010790"/>
    </source>
</evidence>
<evidence type="ECO:0000256" key="3">
    <source>
        <dbReference type="ARBA" id="ARBA00022630"/>
    </source>
</evidence>
<reference evidence="6 7" key="1">
    <citation type="journal article" date="2023" name="Arcadia Sci">
        <title>De novo assembly of a long-read Amblyomma americanum tick genome.</title>
        <authorList>
            <person name="Chou S."/>
            <person name="Poskanzer K.E."/>
            <person name="Rollins M."/>
            <person name="Thuy-Boun P.S."/>
        </authorList>
    </citation>
    <scope>NUCLEOTIDE SEQUENCE [LARGE SCALE GENOMIC DNA]</scope>
    <source>
        <strain evidence="6">F_SG_1</strain>
        <tissue evidence="6">Salivary glands</tissue>
    </source>
</reference>
<dbReference type="PANTHER" id="PTHR11552:SF147">
    <property type="entry name" value="CHOLINE DEHYDROGENASE, MITOCHONDRIAL"/>
    <property type="match status" value="1"/>
</dbReference>
<feature type="domain" description="Glucose-methanol-choline oxidoreductase N-terminal" evidence="5">
    <location>
        <begin position="1"/>
        <end position="88"/>
    </location>
</feature>
<dbReference type="InterPro" id="IPR036188">
    <property type="entry name" value="FAD/NAD-bd_sf"/>
</dbReference>
<comment type="similarity">
    <text evidence="2">Belongs to the GMC oxidoreductase family.</text>
</comment>
<dbReference type="GO" id="GO:0016614">
    <property type="term" value="F:oxidoreductase activity, acting on CH-OH group of donors"/>
    <property type="evidence" value="ECO:0007669"/>
    <property type="project" value="InterPro"/>
</dbReference>
<evidence type="ECO:0000313" key="7">
    <source>
        <dbReference type="Proteomes" id="UP001321473"/>
    </source>
</evidence>
<evidence type="ECO:0000256" key="4">
    <source>
        <dbReference type="ARBA" id="ARBA00022827"/>
    </source>
</evidence>
<dbReference type="EMBL" id="JARKHS020002923">
    <property type="protein sequence ID" value="KAK8786175.1"/>
    <property type="molecule type" value="Genomic_DNA"/>
</dbReference>
<keyword evidence="4" id="KW-0274">FAD</keyword>
<dbReference type="Gene3D" id="3.50.50.60">
    <property type="entry name" value="FAD/NAD(P)-binding domain"/>
    <property type="match status" value="1"/>
</dbReference>
<dbReference type="SUPFAM" id="SSF54373">
    <property type="entry name" value="FAD-linked reductases, C-terminal domain"/>
    <property type="match status" value="1"/>
</dbReference>
<comment type="caution">
    <text evidence="6">The sequence shown here is derived from an EMBL/GenBank/DDBJ whole genome shotgun (WGS) entry which is preliminary data.</text>
</comment>
<dbReference type="Gene3D" id="3.30.560.10">
    <property type="entry name" value="Glucose Oxidase, domain 3"/>
    <property type="match status" value="2"/>
</dbReference>
<comment type="cofactor">
    <cofactor evidence="1">
        <name>FAD</name>
        <dbReference type="ChEBI" id="CHEBI:57692"/>
    </cofactor>
</comment>